<dbReference type="AlphaFoldDB" id="A0A5C0UHY4"/>
<proteinExistence type="inferred from homology"/>
<dbReference type="EMBL" id="CP043314">
    <property type="protein sequence ID" value="QEK38982.1"/>
    <property type="molecule type" value="Genomic_DNA"/>
</dbReference>
<feature type="domain" description="Type II/III secretion system secretin-like" evidence="3">
    <location>
        <begin position="315"/>
        <end position="499"/>
    </location>
</feature>
<accession>A0A5C0UHY4</accession>
<reference evidence="4 5" key="1">
    <citation type="submission" date="2019-08" db="EMBL/GenBank/DDBJ databases">
        <title>Highly reduced genomes of protist endosymbionts show evolutionary convergence.</title>
        <authorList>
            <person name="George E."/>
            <person name="Husnik F."/>
            <person name="Tashyreva D."/>
            <person name="Prokopchuk G."/>
            <person name="Horak A."/>
            <person name="Kwong W.K."/>
            <person name="Lukes J."/>
            <person name="Keeling P.J."/>
        </authorList>
    </citation>
    <scope>NUCLEOTIDE SEQUENCE [LARGE SCALE GENOMIC DNA]</scope>
    <source>
        <strain evidence="4">1604HC</strain>
    </source>
</reference>
<dbReference type="Proteomes" id="UP000324924">
    <property type="component" value="Chromosome"/>
</dbReference>
<feature type="compositionally biased region" description="Low complexity" evidence="2">
    <location>
        <begin position="161"/>
        <end position="176"/>
    </location>
</feature>
<dbReference type="PROSITE" id="PS51257">
    <property type="entry name" value="PROKAR_LIPOPROTEIN"/>
    <property type="match status" value="1"/>
</dbReference>
<evidence type="ECO:0000313" key="5">
    <source>
        <dbReference type="Proteomes" id="UP000324924"/>
    </source>
</evidence>
<dbReference type="PANTHER" id="PTHR30332:SF17">
    <property type="entry name" value="TYPE IV PILIATION SYSTEM PROTEIN DR_0774-RELATED"/>
    <property type="match status" value="1"/>
</dbReference>
<evidence type="ECO:0000256" key="1">
    <source>
        <dbReference type="RuleBase" id="RU004003"/>
    </source>
</evidence>
<dbReference type="InterPro" id="IPR004846">
    <property type="entry name" value="T2SS/T3SS_dom"/>
</dbReference>
<dbReference type="GO" id="GO:0009306">
    <property type="term" value="P:protein secretion"/>
    <property type="evidence" value="ECO:0007669"/>
    <property type="project" value="InterPro"/>
</dbReference>
<evidence type="ECO:0000313" key="4">
    <source>
        <dbReference type="EMBL" id="QEK38982.1"/>
    </source>
</evidence>
<name>A0A5C0UHY4_9PROT</name>
<evidence type="ECO:0000256" key="2">
    <source>
        <dbReference type="SAM" id="MobiDB-lite"/>
    </source>
</evidence>
<dbReference type="KEGG" id="nabu:FZC36_00840"/>
<keyword evidence="5" id="KW-1185">Reference proteome</keyword>
<dbReference type="InterPro" id="IPR050810">
    <property type="entry name" value="Bact_Secretion_Sys_Channel"/>
</dbReference>
<feature type="region of interest" description="Disordered" evidence="2">
    <location>
        <begin position="161"/>
        <end position="180"/>
    </location>
</feature>
<protein>
    <recommendedName>
        <fullName evidence="3">Type II/III secretion system secretin-like domain-containing protein</fullName>
    </recommendedName>
</protein>
<comment type="similarity">
    <text evidence="1">Belongs to the bacterial secretin family.</text>
</comment>
<evidence type="ECO:0000259" key="3">
    <source>
        <dbReference type="Pfam" id="PF00263"/>
    </source>
</evidence>
<dbReference type="Pfam" id="PF00263">
    <property type="entry name" value="Secretin"/>
    <property type="match status" value="1"/>
</dbReference>
<dbReference type="GO" id="GO:0015627">
    <property type="term" value="C:type II protein secretion system complex"/>
    <property type="evidence" value="ECO:0007669"/>
    <property type="project" value="TreeGrafter"/>
</dbReference>
<organism evidence="4 5">
    <name type="scientific">Candidatus Nesciobacter abundans</name>
    <dbReference type="NCBI Taxonomy" id="2601668"/>
    <lineage>
        <taxon>Bacteria</taxon>
        <taxon>Pseudomonadati</taxon>
        <taxon>Pseudomonadota</taxon>
        <taxon>Alphaproteobacteria</taxon>
        <taxon>Holosporales</taxon>
        <taxon>Holosporaceae</taxon>
        <taxon>Candidatus Nesciobacter</taxon>
    </lineage>
</organism>
<dbReference type="PANTHER" id="PTHR30332">
    <property type="entry name" value="PROBABLE GENERAL SECRETION PATHWAY PROTEIN D"/>
    <property type="match status" value="1"/>
</dbReference>
<dbReference type="OrthoDB" id="9775455at2"/>
<dbReference type="RefSeq" id="WP_148972105.1">
    <property type="nucleotide sequence ID" value="NZ_CP043314.1"/>
</dbReference>
<gene>
    <name evidence="4" type="ORF">FZC36_00840</name>
</gene>
<sequence length="520" mass="58320">MTEIKNREQFRYKYKYILDRVLVFLSVFLLGCDEKNFNAKPISFLNRNALKEVKSKYKHKSLEVPKNWSKKISINISNGSSVLDIIKSIGVSNGLNIKFAKDLKDKELNYFCKEKPVLEAIKDISESSGFIIRVSNHGILIDSDEPYDHVHEVMFLSSTRKSNSSTSVNGSGSKGSMSMDIGSSVEVRSESISDTWKELEENLSFFLRSKKYTINKQAGLMIVNAKQSDHRRIARFLLDLHKRISTQVLIEAKVIFVKLYKEFRTGIDWSTLQISNFFTSPDKVFDISSKSVADNALSVLIGKDSQTASSIISLLEKYGELETISNPTTSVLNNQHAIFKVAENKVYFKIYQKTISIGGKSIDGVSTIFGSNLHTVPVGTILSVQPSVDFRNRTITMSIHPTISEVHDEKEDPSVAIMLKDNKVPDNIKSQVPVISTQEMDSTIRVNDGDLVVVGGLIKSSRSNNSSGPLGTKKLKFLRKNEKKSDQQEVVIMIKATILDPPENLLVRSLADYEIFPIKS</sequence>